<reference evidence="1" key="1">
    <citation type="submission" date="2021-05" db="EMBL/GenBank/DDBJ databases">
        <authorList>
            <person name="Alioto T."/>
            <person name="Alioto T."/>
            <person name="Gomez Garrido J."/>
        </authorList>
    </citation>
    <scope>NUCLEOTIDE SEQUENCE</scope>
</reference>
<name>A0A8D7ZYV4_CULPI</name>
<dbReference type="AlphaFoldDB" id="A0A8D7ZYV4"/>
<sequence>MWLMSGSGSRLSGWLMIKWPGVRASYESGDAELAQGTRVQARLDLRQDGRKVLVRQRRVPEHHSEVLLHTLHRRFPDSSHVGGGWSDERPLHLVVRQVVLVDSSVEIR</sequence>
<dbReference type="EMBL" id="HBUE01008384">
    <property type="protein sequence ID" value="CAG6447106.1"/>
    <property type="molecule type" value="Transcribed_RNA"/>
</dbReference>
<organism evidence="1">
    <name type="scientific">Culex pipiens</name>
    <name type="common">House mosquito</name>
    <dbReference type="NCBI Taxonomy" id="7175"/>
    <lineage>
        <taxon>Eukaryota</taxon>
        <taxon>Metazoa</taxon>
        <taxon>Ecdysozoa</taxon>
        <taxon>Arthropoda</taxon>
        <taxon>Hexapoda</taxon>
        <taxon>Insecta</taxon>
        <taxon>Pterygota</taxon>
        <taxon>Neoptera</taxon>
        <taxon>Endopterygota</taxon>
        <taxon>Diptera</taxon>
        <taxon>Nematocera</taxon>
        <taxon>Culicoidea</taxon>
        <taxon>Culicidae</taxon>
        <taxon>Culicinae</taxon>
        <taxon>Culicini</taxon>
        <taxon>Culex</taxon>
        <taxon>Culex</taxon>
    </lineage>
</organism>
<evidence type="ECO:0000313" key="1">
    <source>
        <dbReference type="EMBL" id="CAG6447106.1"/>
    </source>
</evidence>
<protein>
    <submittedName>
        <fullName evidence="1">(northern house mosquito) hypothetical protein</fullName>
    </submittedName>
</protein>
<proteinExistence type="predicted"/>
<accession>A0A8D7ZYV4</accession>